<gene>
    <name evidence="1" type="ORF">ACFSKO_12580</name>
</gene>
<comment type="caution">
    <text evidence="1">The sequence shown here is derived from an EMBL/GenBank/DDBJ whole genome shotgun (WGS) entry which is preliminary data.</text>
</comment>
<dbReference type="Proteomes" id="UP001597294">
    <property type="component" value="Unassembled WGS sequence"/>
</dbReference>
<keyword evidence="2" id="KW-1185">Reference proteome</keyword>
<reference evidence="2" key="1">
    <citation type="journal article" date="2019" name="Int. J. Syst. Evol. Microbiol.">
        <title>The Global Catalogue of Microorganisms (GCM) 10K type strain sequencing project: providing services to taxonomists for standard genome sequencing and annotation.</title>
        <authorList>
            <consortium name="The Broad Institute Genomics Platform"/>
            <consortium name="The Broad Institute Genome Sequencing Center for Infectious Disease"/>
            <person name="Wu L."/>
            <person name="Ma J."/>
        </authorList>
    </citation>
    <scope>NUCLEOTIDE SEQUENCE [LARGE SCALE GENOMIC DNA]</scope>
    <source>
        <strain evidence="2">CGMCC 4.7192</strain>
    </source>
</reference>
<proteinExistence type="predicted"/>
<dbReference type="EMBL" id="JBHUII010000004">
    <property type="protein sequence ID" value="MFD2206460.1"/>
    <property type="molecule type" value="Genomic_DNA"/>
</dbReference>
<name>A0ABW5BM02_9PROT</name>
<dbReference type="RefSeq" id="WP_380252055.1">
    <property type="nucleotide sequence ID" value="NZ_JBHUII010000004.1"/>
</dbReference>
<evidence type="ECO:0000313" key="1">
    <source>
        <dbReference type="EMBL" id="MFD2206460.1"/>
    </source>
</evidence>
<evidence type="ECO:0008006" key="3">
    <source>
        <dbReference type="Google" id="ProtNLM"/>
    </source>
</evidence>
<organism evidence="1 2">
    <name type="scientific">Kiloniella antarctica</name>
    <dbReference type="NCBI Taxonomy" id="1550907"/>
    <lineage>
        <taxon>Bacteria</taxon>
        <taxon>Pseudomonadati</taxon>
        <taxon>Pseudomonadota</taxon>
        <taxon>Alphaproteobacteria</taxon>
        <taxon>Rhodospirillales</taxon>
        <taxon>Kiloniellaceae</taxon>
        <taxon>Kiloniella</taxon>
    </lineage>
</organism>
<accession>A0ABW5BM02</accession>
<evidence type="ECO:0000313" key="2">
    <source>
        <dbReference type="Proteomes" id="UP001597294"/>
    </source>
</evidence>
<protein>
    <recommendedName>
        <fullName evidence="3">Transposase</fullName>
    </recommendedName>
</protein>
<sequence length="71" mass="8400">MRGGKDYDARWGKRMRGEGVFAKLIADRFALSRQRYGLNRRSLRQLDTESFAVPKQYQKTHKSAEQMDLFM</sequence>